<comment type="caution">
    <text evidence="6">The sequence shown here is derived from an EMBL/GenBank/DDBJ whole genome shotgun (WGS) entry which is preliminary data.</text>
</comment>
<sequence length="186" mass="19057">MTDRPYHHGDLRRALLRGAAELIAERGPAAFSLRDLARRTGVSHAAPAHHFGDRTGLFTALGAEGYALLADALAGGPGELSALGARYVAFATDHPSHFQVMFRADLVRDDDPELAAARDRAGALLRAAVAGNGGTAAPDTVLAAWALAHGFASLAGSGALAGRLAGAAPAERFPAIARAAARLADH</sequence>
<evidence type="ECO:0000256" key="1">
    <source>
        <dbReference type="ARBA" id="ARBA00023015"/>
    </source>
</evidence>
<dbReference type="EMBL" id="JAIBOA010000024">
    <property type="protein sequence ID" value="MBW8486467.1"/>
    <property type="molecule type" value="Genomic_DNA"/>
</dbReference>
<organism evidence="6 7">
    <name type="scientific">Actinomadura parmotrematis</name>
    <dbReference type="NCBI Taxonomy" id="2864039"/>
    <lineage>
        <taxon>Bacteria</taxon>
        <taxon>Bacillati</taxon>
        <taxon>Actinomycetota</taxon>
        <taxon>Actinomycetes</taxon>
        <taxon>Streptosporangiales</taxon>
        <taxon>Thermomonosporaceae</taxon>
        <taxon>Actinomadura</taxon>
    </lineage>
</organism>
<protein>
    <submittedName>
        <fullName evidence="6">TetR/AcrR family transcriptional regulator</fullName>
    </submittedName>
</protein>
<keyword evidence="7" id="KW-1185">Reference proteome</keyword>
<reference evidence="6 7" key="1">
    <citation type="submission" date="2021-07" db="EMBL/GenBank/DDBJ databases">
        <title>Actinomadura sp. PM05-2 isolated from lichen.</title>
        <authorList>
            <person name="Somphong A."/>
            <person name="Phongsopitanun W."/>
            <person name="Tanasupawat S."/>
            <person name="Peongsungnone V."/>
        </authorList>
    </citation>
    <scope>NUCLEOTIDE SEQUENCE [LARGE SCALE GENOMIC DNA]</scope>
    <source>
        <strain evidence="6 7">PM05-2</strain>
    </source>
</reference>
<dbReference type="InterPro" id="IPR050109">
    <property type="entry name" value="HTH-type_TetR-like_transc_reg"/>
</dbReference>
<dbReference type="RefSeq" id="WP_220169707.1">
    <property type="nucleotide sequence ID" value="NZ_JAIBOA010000024.1"/>
</dbReference>
<dbReference type="PROSITE" id="PS50977">
    <property type="entry name" value="HTH_TETR_2"/>
    <property type="match status" value="1"/>
</dbReference>
<dbReference type="InterPro" id="IPR001647">
    <property type="entry name" value="HTH_TetR"/>
</dbReference>
<name>A0ABS7G1B2_9ACTN</name>
<dbReference type="Pfam" id="PF00440">
    <property type="entry name" value="TetR_N"/>
    <property type="match status" value="1"/>
</dbReference>
<dbReference type="Pfam" id="PF13305">
    <property type="entry name" value="TetR_C_33"/>
    <property type="match status" value="1"/>
</dbReference>
<feature type="DNA-binding region" description="H-T-H motif" evidence="4">
    <location>
        <begin position="32"/>
        <end position="51"/>
    </location>
</feature>
<evidence type="ECO:0000256" key="4">
    <source>
        <dbReference type="PROSITE-ProRule" id="PRU00335"/>
    </source>
</evidence>
<dbReference type="Proteomes" id="UP000774570">
    <property type="component" value="Unassembled WGS sequence"/>
</dbReference>
<evidence type="ECO:0000256" key="3">
    <source>
        <dbReference type="ARBA" id="ARBA00023163"/>
    </source>
</evidence>
<dbReference type="SUPFAM" id="SSF46689">
    <property type="entry name" value="Homeodomain-like"/>
    <property type="match status" value="1"/>
</dbReference>
<dbReference type="PANTHER" id="PTHR30055">
    <property type="entry name" value="HTH-TYPE TRANSCRIPTIONAL REGULATOR RUTR"/>
    <property type="match status" value="1"/>
</dbReference>
<keyword evidence="1" id="KW-0805">Transcription regulation</keyword>
<evidence type="ECO:0000313" key="6">
    <source>
        <dbReference type="EMBL" id="MBW8486467.1"/>
    </source>
</evidence>
<dbReference type="InterPro" id="IPR025996">
    <property type="entry name" value="MT1864/Rv1816-like_C"/>
</dbReference>
<dbReference type="SUPFAM" id="SSF48498">
    <property type="entry name" value="Tetracyclin repressor-like, C-terminal domain"/>
    <property type="match status" value="1"/>
</dbReference>
<gene>
    <name evidence="6" type="ORF">K1Y72_29155</name>
</gene>
<keyword evidence="3" id="KW-0804">Transcription</keyword>
<dbReference type="Gene3D" id="1.10.357.10">
    <property type="entry name" value="Tetracycline Repressor, domain 2"/>
    <property type="match status" value="1"/>
</dbReference>
<evidence type="ECO:0000256" key="2">
    <source>
        <dbReference type="ARBA" id="ARBA00023125"/>
    </source>
</evidence>
<evidence type="ECO:0000259" key="5">
    <source>
        <dbReference type="PROSITE" id="PS50977"/>
    </source>
</evidence>
<dbReference type="InterPro" id="IPR036271">
    <property type="entry name" value="Tet_transcr_reg_TetR-rel_C_sf"/>
</dbReference>
<feature type="domain" description="HTH tetR-type" evidence="5">
    <location>
        <begin position="9"/>
        <end position="69"/>
    </location>
</feature>
<evidence type="ECO:0000313" key="7">
    <source>
        <dbReference type="Proteomes" id="UP000774570"/>
    </source>
</evidence>
<accession>A0ABS7G1B2</accession>
<dbReference type="PANTHER" id="PTHR30055:SF220">
    <property type="entry name" value="TETR-FAMILY REGULATORY PROTEIN"/>
    <property type="match status" value="1"/>
</dbReference>
<proteinExistence type="predicted"/>
<keyword evidence="2 4" id="KW-0238">DNA-binding</keyword>
<dbReference type="InterPro" id="IPR009057">
    <property type="entry name" value="Homeodomain-like_sf"/>
</dbReference>